<dbReference type="EMBL" id="GGEC01058459">
    <property type="protein sequence ID" value="MBX38943.1"/>
    <property type="molecule type" value="Transcribed_RNA"/>
</dbReference>
<reference evidence="1" key="1">
    <citation type="submission" date="2018-02" db="EMBL/GenBank/DDBJ databases">
        <title>Rhizophora mucronata_Transcriptome.</title>
        <authorList>
            <person name="Meera S.P."/>
            <person name="Sreeshan A."/>
            <person name="Augustine A."/>
        </authorList>
    </citation>
    <scope>NUCLEOTIDE SEQUENCE</scope>
    <source>
        <tissue evidence="1">Leaf</tissue>
    </source>
</reference>
<proteinExistence type="predicted"/>
<name>A0A2P2N909_RHIMU</name>
<accession>A0A2P2N909</accession>
<protein>
    <submittedName>
        <fullName evidence="1">Uncharacterized protein</fullName>
    </submittedName>
</protein>
<evidence type="ECO:0000313" key="1">
    <source>
        <dbReference type="EMBL" id="MBX38943.1"/>
    </source>
</evidence>
<organism evidence="1">
    <name type="scientific">Rhizophora mucronata</name>
    <name type="common">Asiatic mangrove</name>
    <dbReference type="NCBI Taxonomy" id="61149"/>
    <lineage>
        <taxon>Eukaryota</taxon>
        <taxon>Viridiplantae</taxon>
        <taxon>Streptophyta</taxon>
        <taxon>Embryophyta</taxon>
        <taxon>Tracheophyta</taxon>
        <taxon>Spermatophyta</taxon>
        <taxon>Magnoliopsida</taxon>
        <taxon>eudicotyledons</taxon>
        <taxon>Gunneridae</taxon>
        <taxon>Pentapetalae</taxon>
        <taxon>rosids</taxon>
        <taxon>fabids</taxon>
        <taxon>Malpighiales</taxon>
        <taxon>Rhizophoraceae</taxon>
        <taxon>Rhizophora</taxon>
    </lineage>
</organism>
<dbReference type="AlphaFoldDB" id="A0A2P2N909"/>
<sequence length="65" mass="7429">MKSFQWMINCQSGDGNHSGPKKRQTLCAFMLHANFFVGERGEGEDAEFYDINCLHSFTSIDNYCT</sequence>